<proteinExistence type="predicted"/>
<reference evidence="1 2" key="1">
    <citation type="submission" date="2016-10" db="EMBL/GenBank/DDBJ databases">
        <authorList>
            <person name="de Groot N.N."/>
        </authorList>
    </citation>
    <scope>NUCLEOTIDE SEQUENCE [LARGE SCALE GENOMIC DNA]</scope>
    <source>
        <strain evidence="1 2">DSM 43941</strain>
    </source>
</reference>
<gene>
    <name evidence="1" type="ORF">SAMN04489716_2537</name>
</gene>
<protein>
    <submittedName>
        <fullName evidence="1">Uncharacterized protein</fullName>
    </submittedName>
</protein>
<dbReference type="RefSeq" id="WP_092544481.1">
    <property type="nucleotide sequence ID" value="NZ_BOMJ01000124.1"/>
</dbReference>
<keyword evidence="2" id="KW-1185">Reference proteome</keyword>
<dbReference type="OrthoDB" id="5172694at2"/>
<dbReference type="Proteomes" id="UP000198688">
    <property type="component" value="Chromosome I"/>
</dbReference>
<dbReference type="AlphaFoldDB" id="A0A1H1XPB9"/>
<organism evidence="1 2">
    <name type="scientific">Actinoplanes derwentensis</name>
    <dbReference type="NCBI Taxonomy" id="113562"/>
    <lineage>
        <taxon>Bacteria</taxon>
        <taxon>Bacillati</taxon>
        <taxon>Actinomycetota</taxon>
        <taxon>Actinomycetes</taxon>
        <taxon>Micromonosporales</taxon>
        <taxon>Micromonosporaceae</taxon>
        <taxon>Actinoplanes</taxon>
    </lineage>
</organism>
<name>A0A1H1XPB9_9ACTN</name>
<accession>A0A1H1XPB9</accession>
<sequence length="392" mass="43394">MLIDQPLATGQVDGQGAFHGYPFLGNGSTGFPDAPTVLRSYFGHDALEVRLADDEFDHNDVNDYPDSVVEVDEMAAKHGIDMNDARDGVLLYRVGSDQEADLIVTERDWLLAERHRPYGQLLANVVSPDEALAIIGLYLRWHQRPVIIGGSATRWHPTSMRRSAAYIAMPAFERWNQAGRVWYDTKNDLTLENLNRTLLTRISRAFQFRDSIFALSATMVGHEPEDMLCELDSLLFSLVGAFDVAARITDVVLGRNGGRRGGWQNTQNGEWQSSLEPVAKDLFDHTKPGSEMQHAFRVLRDLRNSVHNEAINLTRADGTFYLTTEPTTQGRLRSFLRESHPGWTTTTLGIKVQPPGGATQGRWVPGVGRYTVTVRGQAPGSGVTADLSSCAG</sequence>
<dbReference type="EMBL" id="LT629758">
    <property type="protein sequence ID" value="SDT11073.1"/>
    <property type="molecule type" value="Genomic_DNA"/>
</dbReference>
<evidence type="ECO:0000313" key="2">
    <source>
        <dbReference type="Proteomes" id="UP000198688"/>
    </source>
</evidence>
<evidence type="ECO:0000313" key="1">
    <source>
        <dbReference type="EMBL" id="SDT11073.1"/>
    </source>
</evidence>